<reference evidence="4 5" key="1">
    <citation type="submission" date="2023-03" db="EMBL/GenBank/DDBJ databases">
        <title>Bacillus Genome Sequencing.</title>
        <authorList>
            <person name="Dunlap C."/>
        </authorList>
    </citation>
    <scope>NUCLEOTIDE SEQUENCE [LARGE SCALE GENOMIC DNA]</scope>
    <source>
        <strain evidence="4 5">NRS-38</strain>
    </source>
</reference>
<comment type="caution">
    <text evidence="4">The sequence shown here is derived from an EMBL/GenBank/DDBJ whole genome shotgun (WGS) entry which is preliminary data.</text>
</comment>
<sequence length="191" mass="21156">MKPFVKNSRGLSLVEVLAAVAISSFILASIYGVLLSGINAYKRIGIENELRSEADYVVAMMMNQLYQFSPDGIDTIESSTVNGQLVFVNNKQKNINSEVGWVEDHTTDQGALLNIELKNDALFINGTKISSDQLRIITNQSRVSYSCVKEEGSICRSGVVTLMLAVQDHDHADPSDRLYIKPFTLKTEFGF</sequence>
<dbReference type="InterPro" id="IPR012902">
    <property type="entry name" value="N_methyl_site"/>
</dbReference>
<dbReference type="PROSITE" id="PS00409">
    <property type="entry name" value="PROKAR_NTER_METHYL"/>
    <property type="match status" value="1"/>
</dbReference>
<organism evidence="4 5">
    <name type="scientific">Anoxybacteroides rupiense</name>
    <dbReference type="NCBI Taxonomy" id="311460"/>
    <lineage>
        <taxon>Bacteria</taxon>
        <taxon>Bacillati</taxon>
        <taxon>Bacillota</taxon>
        <taxon>Bacilli</taxon>
        <taxon>Bacillales</taxon>
        <taxon>Anoxybacillaceae</taxon>
        <taxon>Anoxybacteroides</taxon>
    </lineage>
</organism>
<evidence type="ECO:0000313" key="4">
    <source>
        <dbReference type="EMBL" id="MED5051035.1"/>
    </source>
</evidence>
<dbReference type="NCBIfam" id="TIGR02532">
    <property type="entry name" value="IV_pilin_GFxxxE"/>
    <property type="match status" value="1"/>
</dbReference>
<keyword evidence="3" id="KW-0472">Membrane</keyword>
<dbReference type="RefSeq" id="WP_044742928.1">
    <property type="nucleotide sequence ID" value="NZ_JACIDF010000003.1"/>
</dbReference>
<dbReference type="Pfam" id="PF07963">
    <property type="entry name" value="N_methyl"/>
    <property type="match status" value="1"/>
</dbReference>
<dbReference type="GO" id="GO:0009986">
    <property type="term" value="C:cell surface"/>
    <property type="evidence" value="ECO:0007669"/>
    <property type="project" value="UniProtKB-SubCell"/>
</dbReference>
<keyword evidence="3" id="KW-0812">Transmembrane</keyword>
<dbReference type="EMBL" id="JARTLI010000004">
    <property type="protein sequence ID" value="MED5051035.1"/>
    <property type="molecule type" value="Genomic_DNA"/>
</dbReference>
<dbReference type="AlphaFoldDB" id="A0ABD5IRX2"/>
<dbReference type="Proteomes" id="UP001339962">
    <property type="component" value="Unassembled WGS sequence"/>
</dbReference>
<keyword evidence="2" id="KW-0178">Competence</keyword>
<dbReference type="GO" id="GO:0030420">
    <property type="term" value="P:establishment of competence for transformation"/>
    <property type="evidence" value="ECO:0007669"/>
    <property type="project" value="UniProtKB-KW"/>
</dbReference>
<proteinExistence type="predicted"/>
<evidence type="ECO:0000313" key="5">
    <source>
        <dbReference type="Proteomes" id="UP001339962"/>
    </source>
</evidence>
<comment type="subcellular location">
    <subcellularLocation>
        <location evidence="1">Cell surface</location>
    </subcellularLocation>
</comment>
<protein>
    <submittedName>
        <fullName evidence="4">Prepilin-type N-terminal cleavage/methylation domain-containing protein</fullName>
    </submittedName>
</protein>
<name>A0ABD5IRX2_9BACL</name>
<evidence type="ECO:0000256" key="1">
    <source>
        <dbReference type="ARBA" id="ARBA00004241"/>
    </source>
</evidence>
<accession>A0ABD5IRX2</accession>
<gene>
    <name evidence="4" type="ORF">P9850_03995</name>
</gene>
<keyword evidence="3" id="KW-1133">Transmembrane helix</keyword>
<evidence type="ECO:0000256" key="2">
    <source>
        <dbReference type="ARBA" id="ARBA00023287"/>
    </source>
</evidence>
<evidence type="ECO:0000256" key="3">
    <source>
        <dbReference type="SAM" id="Phobius"/>
    </source>
</evidence>
<feature type="transmembrane region" description="Helical" evidence="3">
    <location>
        <begin position="12"/>
        <end position="34"/>
    </location>
</feature>